<dbReference type="InterPro" id="IPR004695">
    <property type="entry name" value="SLAC1/Mae1/Ssu1/TehA"/>
</dbReference>
<feature type="domain" description="Glutaredoxin" evidence="6">
    <location>
        <begin position="35"/>
        <end position="97"/>
    </location>
</feature>
<dbReference type="Gene3D" id="3.40.30.10">
    <property type="entry name" value="Glutaredoxin"/>
    <property type="match status" value="1"/>
</dbReference>
<reference evidence="8 9" key="1">
    <citation type="submission" date="2011-02" db="EMBL/GenBank/DDBJ databases">
        <title>The Genome Sequence of Sphaeroforma arctica JP610.</title>
        <authorList>
            <consortium name="The Broad Institute Genome Sequencing Platform"/>
            <person name="Russ C."/>
            <person name="Cuomo C."/>
            <person name="Young S.K."/>
            <person name="Zeng Q."/>
            <person name="Gargeya S."/>
            <person name="Alvarado L."/>
            <person name="Berlin A."/>
            <person name="Chapman S.B."/>
            <person name="Chen Z."/>
            <person name="Freedman E."/>
            <person name="Gellesch M."/>
            <person name="Goldberg J."/>
            <person name="Griggs A."/>
            <person name="Gujja S."/>
            <person name="Heilman E."/>
            <person name="Heiman D."/>
            <person name="Howarth C."/>
            <person name="Mehta T."/>
            <person name="Neiman D."/>
            <person name="Pearson M."/>
            <person name="Roberts A."/>
            <person name="Saif S."/>
            <person name="Shea T."/>
            <person name="Shenoy N."/>
            <person name="Sisk P."/>
            <person name="Stolte C."/>
            <person name="Sykes S."/>
            <person name="White J."/>
            <person name="Yandava C."/>
            <person name="Burger G."/>
            <person name="Gray M.W."/>
            <person name="Holland P.W.H."/>
            <person name="King N."/>
            <person name="Lang F.B.F."/>
            <person name="Roger A.J."/>
            <person name="Ruiz-Trillo I."/>
            <person name="Haas B."/>
            <person name="Nusbaum C."/>
            <person name="Birren B."/>
        </authorList>
    </citation>
    <scope>NUCLEOTIDE SEQUENCE [LARGE SCALE GENOMIC DNA]</scope>
    <source>
        <strain evidence="8 9">JP610</strain>
    </source>
</reference>
<dbReference type="Gene3D" id="1.20.120.520">
    <property type="entry name" value="nmb1532 protein domain like"/>
    <property type="match status" value="1"/>
</dbReference>
<dbReference type="Gene3D" id="1.50.10.150">
    <property type="entry name" value="Voltage-dependent anion channel"/>
    <property type="match status" value="1"/>
</dbReference>
<dbReference type="Pfam" id="PF03595">
    <property type="entry name" value="SLAC1"/>
    <property type="match status" value="1"/>
</dbReference>
<dbReference type="InterPro" id="IPR025508">
    <property type="entry name" value="DUF4395"/>
</dbReference>
<feature type="transmembrane region" description="Helical" evidence="5">
    <location>
        <begin position="586"/>
        <end position="603"/>
    </location>
</feature>
<dbReference type="RefSeq" id="XP_014161041.1">
    <property type="nucleotide sequence ID" value="XM_014305566.1"/>
</dbReference>
<keyword evidence="9" id="KW-1185">Reference proteome</keyword>
<feature type="transmembrane region" description="Helical" evidence="5">
    <location>
        <begin position="230"/>
        <end position="251"/>
    </location>
</feature>
<dbReference type="CDD" id="cd03419">
    <property type="entry name" value="GRX_GRXh_1_2_like"/>
    <property type="match status" value="1"/>
</dbReference>
<evidence type="ECO:0000256" key="4">
    <source>
        <dbReference type="ARBA" id="ARBA00023136"/>
    </source>
</evidence>
<feature type="transmembrane region" description="Helical" evidence="5">
    <location>
        <begin position="645"/>
        <end position="666"/>
    </location>
</feature>
<dbReference type="GO" id="GO:0005886">
    <property type="term" value="C:plasma membrane"/>
    <property type="evidence" value="ECO:0007669"/>
    <property type="project" value="TreeGrafter"/>
</dbReference>
<feature type="transmembrane region" description="Helical" evidence="5">
    <location>
        <begin position="493"/>
        <end position="510"/>
    </location>
</feature>
<gene>
    <name evidence="8" type="ORF">SARC_00722</name>
</gene>
<dbReference type="GeneID" id="25901226"/>
<sequence length="1003" mass="111961">MTALTPGLVDVFDLNDFQGESTADKVRDVIKSSPIVIFSKTTCEFCKEAKRTLTNMNVSFRSLELNRMDRGDSIHSIVKDISIQKTVPVIYIEGHLIGGCSDLMRMEGNGELLHKLRHLQIKGIQKDQKPIFTDMDRPWDKNAAIPPLFYFPDTLNCNAVRCKALFITITAICGAVFWDTRGMHWVIAGLMVDFILSFFFGGAFSIYGALGELCACKMEPRWVAGPPKQFAVLCGITFSGIATACFFGGNGDEVTEIIGAVFCGMLAGAAGMEAFVDFCAGIGLVRDAVYKVHINSVEEQRMMWNNAHVKRKHSVPEVVTVSTAATEAGTADAPLLTPASTVYRVKQSDLWRKTWHPIKYMQITYFLWPLSLAALAFAFRVAVQAVNAPEELWETMAYIAAIVFVLLLVLFTLRCIMYTRKVYKEWTCPLRGPTFGAIPLTVALLGSFLSEASFTAAEVFVWIGTCVLFVFTVMFVGRWIALRHDYEHVHPTWLIIPVGNFINGALLASLDEQYTEVGLALFGFALLMWIVLFAITLQKTVISHNSDDRLRGNIFIWVACPAAAAISWSIVSASGGGVFFDTISRLLYFSSAILLCCLCYTVFPHGFTLKGMLPTLSMGVHAVAFSFNAVAIAACLYDISIGTTISAWLAAGGLAAGSWLTAVYSIQTVTAIVDQRIFRPDVKWGPFSAFNRLMHETVRTMSAKLLTLAEDPDFGTNQEFLELWTLYERLHHMHSTQEDDYLFPLLNDFVPNHPVHAGDEHEEHQLMFVHINKLIESANRGSTDTLKDEAGNLPVETVNTGASSQLDVNNKMKEKSSQMSALDADALNSQADDVTQVTSESLSPMTATLTADEDLNETPIDGEGDVMKNSSTGYGSLQLALREMVAEMEEHMVWEEKNLQPIGRKYVPLELQKRAVRQTWESVPSSEWRVLTPVIVRYLPYHPMRVRWVRGVLWAMPERAQQLGLYLYHGLSDVQWIKLTTDVPELIPRIRDVPEASRWNRYY</sequence>
<dbReference type="InterPro" id="IPR036249">
    <property type="entry name" value="Thioredoxin-like_sf"/>
</dbReference>
<dbReference type="InterPro" id="IPR038665">
    <property type="entry name" value="Voltage-dep_anion_channel_sf"/>
</dbReference>
<dbReference type="Pfam" id="PF00462">
    <property type="entry name" value="Glutaredoxin"/>
    <property type="match status" value="1"/>
</dbReference>
<keyword evidence="2 5" id="KW-0812">Transmembrane</keyword>
<evidence type="ECO:0000256" key="2">
    <source>
        <dbReference type="ARBA" id="ARBA00022692"/>
    </source>
</evidence>
<feature type="transmembrane region" description="Helical" evidence="5">
    <location>
        <begin position="184"/>
        <end position="210"/>
    </location>
</feature>
<dbReference type="GO" id="GO:0046583">
    <property type="term" value="F:monoatomic cation efflux transmembrane transporter activity"/>
    <property type="evidence" value="ECO:0007669"/>
    <property type="project" value="TreeGrafter"/>
</dbReference>
<proteinExistence type="predicted"/>
<dbReference type="Pfam" id="PF14340">
    <property type="entry name" value="DUF4395"/>
    <property type="match status" value="1"/>
</dbReference>
<evidence type="ECO:0000259" key="7">
    <source>
        <dbReference type="Pfam" id="PF14340"/>
    </source>
</evidence>
<evidence type="ECO:0000256" key="3">
    <source>
        <dbReference type="ARBA" id="ARBA00022989"/>
    </source>
</evidence>
<dbReference type="InterPro" id="IPR002109">
    <property type="entry name" value="Glutaredoxin"/>
</dbReference>
<dbReference type="PROSITE" id="PS51354">
    <property type="entry name" value="GLUTAREDOXIN_2"/>
    <property type="match status" value="1"/>
</dbReference>
<dbReference type="PANTHER" id="PTHR37955:SF1">
    <property type="entry name" value="DEP DOMAIN-CONTAINING PROTEIN"/>
    <property type="match status" value="1"/>
</dbReference>
<protein>
    <submittedName>
        <fullName evidence="8">Uncharacterized protein</fullName>
    </submittedName>
</protein>
<feature type="transmembrane region" description="Helical" evidence="5">
    <location>
        <begin position="615"/>
        <end position="639"/>
    </location>
</feature>
<evidence type="ECO:0000256" key="1">
    <source>
        <dbReference type="ARBA" id="ARBA00004141"/>
    </source>
</evidence>
<keyword evidence="4 5" id="KW-0472">Membrane</keyword>
<dbReference type="CDD" id="cd09322">
    <property type="entry name" value="TDT_TehA_like"/>
    <property type="match status" value="1"/>
</dbReference>
<comment type="subcellular location">
    <subcellularLocation>
        <location evidence="1">Membrane</location>
        <topology evidence="1">Multi-pass membrane protein</topology>
    </subcellularLocation>
</comment>
<dbReference type="PRINTS" id="PR00160">
    <property type="entry name" value="GLUTAREDOXIN"/>
</dbReference>
<feature type="transmembrane region" description="Helical" evidence="5">
    <location>
        <begin position="395"/>
        <end position="413"/>
    </location>
</feature>
<organism evidence="8 9">
    <name type="scientific">Sphaeroforma arctica JP610</name>
    <dbReference type="NCBI Taxonomy" id="667725"/>
    <lineage>
        <taxon>Eukaryota</taxon>
        <taxon>Ichthyosporea</taxon>
        <taxon>Ichthyophonida</taxon>
        <taxon>Sphaeroforma</taxon>
    </lineage>
</organism>
<feature type="transmembrane region" description="Helical" evidence="5">
    <location>
        <begin position="160"/>
        <end position="178"/>
    </location>
</feature>
<dbReference type="EMBL" id="KQ241621">
    <property type="protein sequence ID" value="KNC87139.1"/>
    <property type="molecule type" value="Genomic_DNA"/>
</dbReference>
<keyword evidence="3 5" id="KW-1133">Transmembrane helix</keyword>
<feature type="transmembrane region" description="Helical" evidence="5">
    <location>
        <begin position="257"/>
        <end position="285"/>
    </location>
</feature>
<dbReference type="eggNOG" id="KOG1752">
    <property type="taxonomic scope" value="Eukaryota"/>
</dbReference>
<evidence type="ECO:0000256" key="5">
    <source>
        <dbReference type="SAM" id="Phobius"/>
    </source>
</evidence>
<accession>A0A0L0GE21</accession>
<feature type="domain" description="DUF4395" evidence="7">
    <location>
        <begin position="156"/>
        <end position="281"/>
    </location>
</feature>
<feature type="transmembrane region" description="Helical" evidence="5">
    <location>
        <begin position="460"/>
        <end position="481"/>
    </location>
</feature>
<feature type="transmembrane region" description="Helical" evidence="5">
    <location>
        <begin position="522"/>
        <end position="542"/>
    </location>
</feature>
<feature type="transmembrane region" description="Helical" evidence="5">
    <location>
        <begin position="363"/>
        <end position="383"/>
    </location>
</feature>
<dbReference type="InterPro" id="IPR052951">
    <property type="entry name" value="Tellurite_res_ion_channel"/>
</dbReference>
<evidence type="ECO:0000313" key="9">
    <source>
        <dbReference type="Proteomes" id="UP000054560"/>
    </source>
</evidence>
<evidence type="ECO:0000259" key="6">
    <source>
        <dbReference type="Pfam" id="PF00462"/>
    </source>
</evidence>
<feature type="transmembrane region" description="Helical" evidence="5">
    <location>
        <begin position="554"/>
        <end position="580"/>
    </location>
</feature>
<dbReference type="Proteomes" id="UP000054560">
    <property type="component" value="Unassembled WGS sequence"/>
</dbReference>
<dbReference type="STRING" id="667725.A0A0L0GE21"/>
<evidence type="ECO:0000313" key="8">
    <source>
        <dbReference type="EMBL" id="KNC87139.1"/>
    </source>
</evidence>
<name>A0A0L0GE21_9EUKA</name>
<dbReference type="OrthoDB" id="510272at2759"/>
<dbReference type="InterPro" id="IPR014025">
    <property type="entry name" value="Glutaredoxin_subgr"/>
</dbReference>
<dbReference type="PANTHER" id="PTHR37955">
    <property type="entry name" value="TELLURITE RESISTANCE PROTEIN TEHA"/>
    <property type="match status" value="1"/>
</dbReference>
<dbReference type="SUPFAM" id="SSF52833">
    <property type="entry name" value="Thioredoxin-like"/>
    <property type="match status" value="1"/>
</dbReference>
<dbReference type="AlphaFoldDB" id="A0A0L0GE21"/>